<dbReference type="InterPro" id="IPR001585">
    <property type="entry name" value="TAL/FSA"/>
</dbReference>
<dbReference type="NCBIfam" id="NF002881">
    <property type="entry name" value="PRK03343.1"/>
    <property type="match status" value="1"/>
</dbReference>
<comment type="catalytic activity">
    <reaction evidence="10 11">
        <text>D-sedoheptulose 7-phosphate + D-glyceraldehyde 3-phosphate = D-erythrose 4-phosphate + beta-D-fructose 6-phosphate</text>
        <dbReference type="Rhea" id="RHEA:17053"/>
        <dbReference type="ChEBI" id="CHEBI:16897"/>
        <dbReference type="ChEBI" id="CHEBI:57483"/>
        <dbReference type="ChEBI" id="CHEBI:57634"/>
        <dbReference type="ChEBI" id="CHEBI:59776"/>
        <dbReference type="EC" id="2.2.1.2"/>
    </reaction>
</comment>
<keyword evidence="7 11" id="KW-0808">Transferase</keyword>
<dbReference type="SUPFAM" id="SSF51569">
    <property type="entry name" value="Aldolase"/>
    <property type="match status" value="1"/>
</dbReference>
<dbReference type="CDD" id="cd00955">
    <property type="entry name" value="Transaldolase_like"/>
    <property type="match status" value="1"/>
</dbReference>
<comment type="similarity">
    <text evidence="4 11">Belongs to the transaldolase family. Type 2 subfamily.</text>
</comment>
<dbReference type="Pfam" id="PF00923">
    <property type="entry name" value="TAL_FSA"/>
    <property type="match status" value="1"/>
</dbReference>
<dbReference type="InterPro" id="IPR018225">
    <property type="entry name" value="Transaldolase_AS"/>
</dbReference>
<dbReference type="PROSITE" id="PS00958">
    <property type="entry name" value="TRANSALDOLASE_2"/>
    <property type="match status" value="1"/>
</dbReference>
<dbReference type="PANTHER" id="PTHR10683:SF31">
    <property type="entry name" value="TRANSALDOLASE"/>
    <property type="match status" value="1"/>
</dbReference>
<dbReference type="NCBIfam" id="TIGR00876">
    <property type="entry name" value="tal_mycobact"/>
    <property type="match status" value="1"/>
</dbReference>
<protein>
    <recommendedName>
        <fullName evidence="5 11">Transaldolase</fullName>
        <ecNumber evidence="5 11">2.2.1.2</ecNumber>
    </recommendedName>
</protein>
<evidence type="ECO:0000256" key="6">
    <source>
        <dbReference type="ARBA" id="ARBA00022490"/>
    </source>
</evidence>
<dbReference type="EC" id="2.2.1.2" evidence="5 11"/>
<keyword evidence="9 11" id="KW-0704">Schiff base</keyword>
<dbReference type="InterPro" id="IPR004732">
    <property type="entry name" value="Transaldolase_2"/>
</dbReference>
<sequence length="381" mass="40614">MITVTEASATAGALKRLSDEGVSIWLDDLSRSRIASGNLAELVETRHVVGVTTNPSIFQAAIGSGEGYQEQLADLAVRGVTVDEAVRMMTTADVRAAADVLRPVYDATGGRDGRVSIEVDPRLAHDTTATVAEARQLAWLVDRPNVMIKIPATEAGLPAITEVIGAGISVNVTLIFSLERYREVMDAYLAGLEKAQAAGLDLSAVHSVASFFVSRVDSEIDKRLTLLGTDEALALKGRAALANARLAYEAYEQVFSGERWLALSGSRANKQRPLWASTGVKDPAYKDTLYVEDLVAPGTVNTMPEGTLNATADHGRIHGDTVTGGYAQARADLAAVERLGISYDEVVQQLEDEGVAKFETAWQDLLDAVTKSLNGKGVDGE</sequence>
<evidence type="ECO:0000256" key="7">
    <source>
        <dbReference type="ARBA" id="ARBA00022679"/>
    </source>
</evidence>
<dbReference type="InterPro" id="IPR013785">
    <property type="entry name" value="Aldolase_TIM"/>
</dbReference>
<keyword evidence="6 11" id="KW-0963">Cytoplasm</keyword>
<evidence type="ECO:0000256" key="3">
    <source>
        <dbReference type="ARBA" id="ARBA00004857"/>
    </source>
</evidence>
<comment type="subcellular location">
    <subcellularLocation>
        <location evidence="2 11">Cytoplasm</location>
    </subcellularLocation>
</comment>
<evidence type="ECO:0000256" key="10">
    <source>
        <dbReference type="ARBA" id="ARBA00048810"/>
    </source>
</evidence>
<proteinExistence type="inferred from homology"/>
<dbReference type="PIRSF" id="PIRSF036915">
    <property type="entry name" value="Trnald_Bac_Plnt"/>
    <property type="match status" value="1"/>
</dbReference>
<feature type="active site" description="Schiff-base intermediate with substrate" evidence="11">
    <location>
        <position position="149"/>
    </location>
</feature>
<dbReference type="HAMAP" id="MF_00493">
    <property type="entry name" value="Transaldolase_2"/>
    <property type="match status" value="1"/>
</dbReference>
<dbReference type="UniPathway" id="UPA00115">
    <property type="reaction ID" value="UER00414"/>
</dbReference>
<dbReference type="GO" id="GO:0005737">
    <property type="term" value="C:cytoplasm"/>
    <property type="evidence" value="ECO:0007669"/>
    <property type="project" value="UniProtKB-SubCell"/>
</dbReference>
<evidence type="ECO:0000313" key="12">
    <source>
        <dbReference type="EMBL" id="AWW42363.1"/>
    </source>
</evidence>
<evidence type="ECO:0000256" key="5">
    <source>
        <dbReference type="ARBA" id="ARBA00013151"/>
    </source>
</evidence>
<name>A0A2Z4JD80_9ACTN</name>
<dbReference type="PROSITE" id="PS01054">
    <property type="entry name" value="TRANSALDOLASE_1"/>
    <property type="match status" value="1"/>
</dbReference>
<evidence type="ECO:0000256" key="8">
    <source>
        <dbReference type="ARBA" id="ARBA00023126"/>
    </source>
</evidence>
<organism evidence="12 13">
    <name type="scientific">Streptomyces cadmiisoli</name>
    <dbReference type="NCBI Taxonomy" id="2184053"/>
    <lineage>
        <taxon>Bacteria</taxon>
        <taxon>Bacillati</taxon>
        <taxon>Actinomycetota</taxon>
        <taxon>Actinomycetes</taxon>
        <taxon>Kitasatosporales</taxon>
        <taxon>Streptomycetaceae</taxon>
        <taxon>Streptomyces</taxon>
        <taxon>Streptomyces aurantiacus group</taxon>
    </lineage>
</organism>
<evidence type="ECO:0000313" key="13">
    <source>
        <dbReference type="Proteomes" id="UP000249616"/>
    </source>
</evidence>
<evidence type="ECO:0000256" key="1">
    <source>
        <dbReference type="ARBA" id="ARBA00003518"/>
    </source>
</evidence>
<dbReference type="AlphaFoldDB" id="A0A2Z4JD80"/>
<dbReference type="GO" id="GO:0005975">
    <property type="term" value="P:carbohydrate metabolic process"/>
    <property type="evidence" value="ECO:0007669"/>
    <property type="project" value="InterPro"/>
</dbReference>
<dbReference type="Gene3D" id="3.20.20.70">
    <property type="entry name" value="Aldolase class I"/>
    <property type="match status" value="1"/>
</dbReference>
<accession>A0A2Z4JD80</accession>
<keyword evidence="13" id="KW-1185">Reference proteome</keyword>
<dbReference type="RefSeq" id="WP_112442170.1">
    <property type="nucleotide sequence ID" value="NZ_CBDRHE010000013.1"/>
</dbReference>
<dbReference type="GO" id="GO:0006098">
    <property type="term" value="P:pentose-phosphate shunt"/>
    <property type="evidence" value="ECO:0007669"/>
    <property type="project" value="UniProtKB-UniRule"/>
</dbReference>
<dbReference type="Proteomes" id="UP000249616">
    <property type="component" value="Chromosome"/>
</dbReference>
<keyword evidence="8 11" id="KW-0570">Pentose shunt</keyword>
<evidence type="ECO:0000256" key="11">
    <source>
        <dbReference type="HAMAP-Rule" id="MF_00493"/>
    </source>
</evidence>
<reference evidence="12 13" key="1">
    <citation type="journal article" date="2019" name="Int. J. Syst. Evol. Microbiol.">
        <title>Streptomyces cadmiisoli sp. nov., a novel actinomycete isolated from cadmium-contaminated soil.</title>
        <authorList>
            <person name="Li K."/>
            <person name="Tang X."/>
            <person name="Zhao J."/>
            <person name="Guo Y."/>
            <person name="Tang Y."/>
            <person name="Gao J."/>
        </authorList>
    </citation>
    <scope>NUCLEOTIDE SEQUENCE [LARGE SCALE GENOMIC DNA]</scope>
    <source>
        <strain evidence="12 13">ZFG47</strain>
    </source>
</reference>
<dbReference type="KEGG" id="scad:DN051_08945"/>
<evidence type="ECO:0000256" key="4">
    <source>
        <dbReference type="ARBA" id="ARBA00008426"/>
    </source>
</evidence>
<dbReference type="EMBL" id="CP030073">
    <property type="protein sequence ID" value="AWW42363.1"/>
    <property type="molecule type" value="Genomic_DNA"/>
</dbReference>
<comment type="function">
    <text evidence="1 11">Transaldolase is important for the balance of metabolites in the pentose-phosphate pathway.</text>
</comment>
<gene>
    <name evidence="11 12" type="primary">tal</name>
    <name evidence="12" type="ORF">DN051_08945</name>
</gene>
<comment type="pathway">
    <text evidence="3 11">Carbohydrate degradation; pentose phosphate pathway; D-glyceraldehyde 3-phosphate and beta-D-fructose 6-phosphate from D-ribose 5-phosphate and D-xylulose 5-phosphate (non-oxidative stage): step 2/3.</text>
</comment>
<evidence type="ECO:0000256" key="9">
    <source>
        <dbReference type="ARBA" id="ARBA00023270"/>
    </source>
</evidence>
<dbReference type="GO" id="GO:0004801">
    <property type="term" value="F:transaldolase activity"/>
    <property type="evidence" value="ECO:0007669"/>
    <property type="project" value="UniProtKB-UniRule"/>
</dbReference>
<evidence type="ECO:0000256" key="2">
    <source>
        <dbReference type="ARBA" id="ARBA00004496"/>
    </source>
</evidence>
<dbReference type="PANTHER" id="PTHR10683">
    <property type="entry name" value="TRANSALDOLASE"/>
    <property type="match status" value="1"/>
</dbReference>